<dbReference type="Proteomes" id="UP000596202">
    <property type="component" value="Chromosome"/>
</dbReference>
<evidence type="ECO:0000313" key="1">
    <source>
        <dbReference type="EMBL" id="QQU01895.1"/>
    </source>
</evidence>
<accession>A0A9Q7ECS0</accession>
<reference evidence="1 2" key="1">
    <citation type="submission" date="2021-01" db="EMBL/GenBank/DDBJ databases">
        <title>FDA dAtabase for Regulatory Grade micrObial Sequences (FDA-ARGOS): Supporting development and validation of Infectious Disease Dx tests.</title>
        <authorList>
            <person name="Sproer C."/>
            <person name="Gronow S."/>
            <person name="Severitt S."/>
            <person name="Schroder I."/>
            <person name="Tallon L."/>
            <person name="Sadzewicz L."/>
            <person name="Zhao X."/>
            <person name="Boylan J."/>
            <person name="Ott S."/>
            <person name="Bowen H."/>
            <person name="Vavikolanu K."/>
            <person name="Mehta A."/>
            <person name="Aluvathingal J."/>
            <person name="Nadendla S."/>
            <person name="Lowell S."/>
            <person name="Myers T."/>
            <person name="Yan Y."/>
            <person name="Sichtig H."/>
        </authorList>
    </citation>
    <scope>NUCLEOTIDE SEQUENCE [LARGE SCALE GENOMIC DNA]</scope>
    <source>
        <strain evidence="1 2">FDAARGOS_1131</strain>
    </source>
</reference>
<dbReference type="PROSITE" id="PS51257">
    <property type="entry name" value="PROKAR_LIPOPROTEIN"/>
    <property type="match status" value="1"/>
</dbReference>
<protein>
    <submittedName>
        <fullName evidence="1">Uncharacterized protein</fullName>
    </submittedName>
</protein>
<name>A0A9Q7ECS0_MYROD</name>
<sequence>MKKWIIRISIVFGTFFLFISCTKKELKDYFVNNQNEYWIAYEFESYGPLANRFQFYDNNKYDRIRINDDGEKVTQYHEGDLVFDSRDWSVSTDSILTWEGHKFDIVVCTDEFILLLFGKEQRRIFLVKDKLLEDVKTKQYYFEKRQKYPEKYRLIWEE</sequence>
<dbReference type="RefSeq" id="WP_002985141.1">
    <property type="nucleotide sequence ID" value="NZ_CP068108.1"/>
</dbReference>
<organism evidence="1 2">
    <name type="scientific">Myroides odoratus</name>
    <name type="common">Flavobacterium odoratum</name>
    <dbReference type="NCBI Taxonomy" id="256"/>
    <lineage>
        <taxon>Bacteria</taxon>
        <taxon>Pseudomonadati</taxon>
        <taxon>Bacteroidota</taxon>
        <taxon>Flavobacteriia</taxon>
        <taxon>Flavobacteriales</taxon>
        <taxon>Flavobacteriaceae</taxon>
        <taxon>Myroides</taxon>
    </lineage>
</organism>
<dbReference type="EMBL" id="CP068108">
    <property type="protein sequence ID" value="QQU01895.1"/>
    <property type="molecule type" value="Genomic_DNA"/>
</dbReference>
<proteinExistence type="predicted"/>
<evidence type="ECO:0000313" key="2">
    <source>
        <dbReference type="Proteomes" id="UP000596202"/>
    </source>
</evidence>
<dbReference type="AlphaFoldDB" id="A0A9Q7ECS0"/>
<gene>
    <name evidence="1" type="ORF">I6I88_09185</name>
</gene>
<dbReference type="GeneID" id="93527829"/>
<dbReference type="OrthoDB" id="1346430at2"/>